<dbReference type="HOGENOM" id="CLU_555016_0_0_1"/>
<evidence type="ECO:0000313" key="2">
    <source>
        <dbReference type="EMBL" id="KEP47046.1"/>
    </source>
</evidence>
<feature type="compositionally biased region" description="Low complexity" evidence="1">
    <location>
        <begin position="235"/>
        <end position="247"/>
    </location>
</feature>
<feature type="region of interest" description="Disordered" evidence="1">
    <location>
        <begin position="1"/>
        <end position="30"/>
    </location>
</feature>
<gene>
    <name evidence="2" type="ORF">V565_170240</name>
</gene>
<dbReference type="EMBL" id="AZST01000857">
    <property type="protein sequence ID" value="KEP47046.1"/>
    <property type="molecule type" value="Genomic_DNA"/>
</dbReference>
<feature type="region of interest" description="Disordered" evidence="1">
    <location>
        <begin position="211"/>
        <end position="280"/>
    </location>
</feature>
<feature type="compositionally biased region" description="Polar residues" evidence="1">
    <location>
        <begin position="1"/>
        <end position="29"/>
    </location>
</feature>
<protein>
    <recommendedName>
        <fullName evidence="4">Fungal-type protein kinase domain-containing protein</fullName>
    </recommendedName>
</protein>
<comment type="caution">
    <text evidence="2">The sequence shown here is derived from an EMBL/GenBank/DDBJ whole genome shotgun (WGS) entry which is preliminary data.</text>
</comment>
<dbReference type="AlphaFoldDB" id="A0A074RIV9"/>
<dbReference type="Proteomes" id="UP000027456">
    <property type="component" value="Unassembled WGS sequence"/>
</dbReference>
<evidence type="ECO:0000313" key="3">
    <source>
        <dbReference type="Proteomes" id="UP000027456"/>
    </source>
</evidence>
<feature type="compositionally biased region" description="Low complexity" evidence="1">
    <location>
        <begin position="465"/>
        <end position="476"/>
    </location>
</feature>
<organism evidence="2 3">
    <name type="scientific">Rhizoctonia solani 123E</name>
    <dbReference type="NCBI Taxonomy" id="1423351"/>
    <lineage>
        <taxon>Eukaryota</taxon>
        <taxon>Fungi</taxon>
        <taxon>Dikarya</taxon>
        <taxon>Basidiomycota</taxon>
        <taxon>Agaricomycotina</taxon>
        <taxon>Agaricomycetes</taxon>
        <taxon>Cantharellales</taxon>
        <taxon>Ceratobasidiaceae</taxon>
        <taxon>Rhizoctonia</taxon>
    </lineage>
</organism>
<proteinExistence type="predicted"/>
<name>A0A074RIV9_9AGAM</name>
<evidence type="ECO:0008006" key="4">
    <source>
        <dbReference type="Google" id="ProtNLM"/>
    </source>
</evidence>
<accession>A0A074RIV9</accession>
<feature type="compositionally biased region" description="Polar residues" evidence="1">
    <location>
        <begin position="252"/>
        <end position="275"/>
    </location>
</feature>
<evidence type="ECO:0000256" key="1">
    <source>
        <dbReference type="SAM" id="MobiDB-lite"/>
    </source>
</evidence>
<dbReference type="OrthoDB" id="5584477at2759"/>
<sequence length="492" mass="54317">MRTLSSFQQDSGISPEFASSSSPKTQHNAHIQAPLHAPCLPGRSTVCFDLTNALDVTNIWDESPMPLVAELYWLHRDRPWEDSSFRRAHNIAKSSRNLHFVTGPHDIDLLGTLQTQEELGINADSPSPPRAVRMIIFERLIPITELQGDTFLIAHPSPDTRSIYPEVKRLYYYELESFFWSMIWMFLAYQDKKLQPTPKVVDWQTGDPVLNAKTRPLPSESIPPSDLNPSTPRLPSTDSSPDGSPGSVITARPSNSSGSTPKHTSPNPNTENQSADPPAQPEFFERCLTAVLPLCQNQELLNLLDEVKHAGKETQRYIPLTRFLNHALGLLASLAPPGIRPVSDLKVLFVVNDPKHVYWRPGSSHRVPDLALLSLGTVKQVYQTSECNWDAIAKGVCLSGKRHKEAKLEWPDVLASVEVKWDYHPMRPDKPQTYNTSLGDPIGQISVARNQPDLAESISGNTTASSASVSISSLESHPSSDSIPGASNAGDP</sequence>
<feature type="region of interest" description="Disordered" evidence="1">
    <location>
        <begin position="449"/>
        <end position="492"/>
    </location>
</feature>
<reference evidence="2 3" key="1">
    <citation type="submission" date="2013-12" db="EMBL/GenBank/DDBJ databases">
        <authorList>
            <person name="Cubeta M."/>
            <person name="Pakala S."/>
            <person name="Fedorova N."/>
            <person name="Thomas E."/>
            <person name="Dean R."/>
            <person name="Jabaji S."/>
            <person name="Neate S."/>
            <person name="Toda T."/>
            <person name="Tavantzis S."/>
            <person name="Vilgalys R."/>
            <person name="Bharathan N."/>
            <person name="Pakala S."/>
            <person name="Losada L.S."/>
            <person name="Zafar N."/>
            <person name="Nierman W."/>
        </authorList>
    </citation>
    <scope>NUCLEOTIDE SEQUENCE [LARGE SCALE GENOMIC DNA]</scope>
    <source>
        <strain evidence="2 3">123E</strain>
    </source>
</reference>
<feature type="non-terminal residue" evidence="2">
    <location>
        <position position="492"/>
    </location>
</feature>
<keyword evidence="3" id="KW-1185">Reference proteome</keyword>